<sequence>MLRSVSNQITGEAAVQRNKMAEEFKRQGYRADVAYDMANFQIIGHHQHLGGEAMKAQIAATSTGISGMDGLAAPVKQDYLEKGPETISHDGLKSQIVGADYDDRRHELGMNEPSEEALQNPHL</sequence>
<dbReference type="EMBL" id="ADMG01000029">
    <property type="protein sequence ID" value="EKB31294.1"/>
    <property type="molecule type" value="Genomic_DNA"/>
</dbReference>
<protein>
    <submittedName>
        <fullName evidence="2">Uncharacterized protein</fullName>
    </submittedName>
</protein>
<name>K1KHW5_9BURK</name>
<evidence type="ECO:0000313" key="3">
    <source>
        <dbReference type="Proteomes" id="UP000005835"/>
    </source>
</evidence>
<feature type="region of interest" description="Disordered" evidence="1">
    <location>
        <begin position="103"/>
        <end position="123"/>
    </location>
</feature>
<accession>K1KHW5</accession>
<proteinExistence type="predicted"/>
<evidence type="ECO:0000313" key="2">
    <source>
        <dbReference type="EMBL" id="EKB31294.1"/>
    </source>
</evidence>
<evidence type="ECO:0000256" key="1">
    <source>
        <dbReference type="SAM" id="MobiDB-lite"/>
    </source>
</evidence>
<dbReference type="RefSeq" id="WP_005434948.1">
    <property type="nucleotide sequence ID" value="NZ_JH815515.1"/>
</dbReference>
<organism evidence="2 3">
    <name type="scientific">Sutterella wadsworthensis 2_1_59BFAA</name>
    <dbReference type="NCBI Taxonomy" id="742823"/>
    <lineage>
        <taxon>Bacteria</taxon>
        <taxon>Pseudomonadati</taxon>
        <taxon>Pseudomonadota</taxon>
        <taxon>Betaproteobacteria</taxon>
        <taxon>Burkholderiales</taxon>
        <taxon>Sutterellaceae</taxon>
        <taxon>Sutterella</taxon>
    </lineage>
</organism>
<gene>
    <name evidence="2" type="ORF">HMPREF9465_01119</name>
</gene>
<dbReference type="HOGENOM" id="CLU_2014095_0_0_4"/>
<comment type="caution">
    <text evidence="2">The sequence shown here is derived from an EMBL/GenBank/DDBJ whole genome shotgun (WGS) entry which is preliminary data.</text>
</comment>
<keyword evidence="3" id="KW-1185">Reference proteome</keyword>
<dbReference type="Proteomes" id="UP000005835">
    <property type="component" value="Unassembled WGS sequence"/>
</dbReference>
<reference evidence="2 3" key="1">
    <citation type="submission" date="2012-05" db="EMBL/GenBank/DDBJ databases">
        <title>The Genome Sequence of Sutterella wadsworthensis 2_1_59BFAA.</title>
        <authorList>
            <consortium name="The Broad Institute Genome Sequencing Platform"/>
            <person name="Earl A."/>
            <person name="Ward D."/>
            <person name="Feldgarden M."/>
            <person name="Gevers D."/>
            <person name="Daigneault M."/>
            <person name="Strauss J."/>
            <person name="Allen-Vercoe E."/>
            <person name="Walker B."/>
            <person name="Young S.K."/>
            <person name="Zeng Q."/>
            <person name="Gargeya S."/>
            <person name="Fitzgerald M."/>
            <person name="Haas B."/>
            <person name="Abouelleil A."/>
            <person name="Alvarado L."/>
            <person name="Arachchi H.M."/>
            <person name="Berlin A.M."/>
            <person name="Chapman S.B."/>
            <person name="Goldberg J."/>
            <person name="Griggs A."/>
            <person name="Gujja S."/>
            <person name="Hansen M."/>
            <person name="Howarth C."/>
            <person name="Imamovic A."/>
            <person name="Larimer J."/>
            <person name="McCowen C."/>
            <person name="Montmayeur A."/>
            <person name="Murphy C."/>
            <person name="Neiman D."/>
            <person name="Pearson M."/>
            <person name="Priest M."/>
            <person name="Roberts A."/>
            <person name="Saif S."/>
            <person name="Shea T."/>
            <person name="Sisk P."/>
            <person name="Sykes S."/>
            <person name="Wortman J."/>
            <person name="Nusbaum C."/>
            <person name="Birren B."/>
        </authorList>
    </citation>
    <scope>NUCLEOTIDE SEQUENCE [LARGE SCALE GENOMIC DNA]</scope>
    <source>
        <strain evidence="2 3">2_1_59BFAA</strain>
    </source>
</reference>
<dbReference type="AlphaFoldDB" id="K1KHW5"/>